<gene>
    <name evidence="1" type="ORF">PR048_026071</name>
</gene>
<evidence type="ECO:0000313" key="1">
    <source>
        <dbReference type="EMBL" id="KAJ8872466.1"/>
    </source>
</evidence>
<organism evidence="1 2">
    <name type="scientific">Dryococelus australis</name>
    <dbReference type="NCBI Taxonomy" id="614101"/>
    <lineage>
        <taxon>Eukaryota</taxon>
        <taxon>Metazoa</taxon>
        <taxon>Ecdysozoa</taxon>
        <taxon>Arthropoda</taxon>
        <taxon>Hexapoda</taxon>
        <taxon>Insecta</taxon>
        <taxon>Pterygota</taxon>
        <taxon>Neoptera</taxon>
        <taxon>Polyneoptera</taxon>
        <taxon>Phasmatodea</taxon>
        <taxon>Verophasmatodea</taxon>
        <taxon>Anareolatae</taxon>
        <taxon>Phasmatidae</taxon>
        <taxon>Eurycanthinae</taxon>
        <taxon>Dryococelus</taxon>
    </lineage>
</organism>
<sequence length="238" mass="26813">MGDFVNCKCHCSEKVSTEEREIVFKKFREAGSYEARCYQIGTMVSQGVMKRSGKAAKDKKRHSSRIYTTGICKPFFLQTLHISGCMVHTALSKVSAGCPVKDKRDCRGGHKDTCIICDSFKAQLSNASTEDLKANLKERHNTRLSAETTARDLMKKNMAESNTTIECLTFDLEKTLPLPRIPTNVVYYKRQLMLYNCGAPITRATDIFVGLKERLGEVLAQRVVSCLRQHLLEECSEV</sequence>
<evidence type="ECO:0000313" key="2">
    <source>
        <dbReference type="Proteomes" id="UP001159363"/>
    </source>
</evidence>
<dbReference type="Proteomes" id="UP001159363">
    <property type="component" value="Chromosome 10"/>
</dbReference>
<proteinExistence type="predicted"/>
<keyword evidence="2" id="KW-1185">Reference proteome</keyword>
<comment type="caution">
    <text evidence="1">The sequence shown here is derived from an EMBL/GenBank/DDBJ whole genome shotgun (WGS) entry which is preliminary data.</text>
</comment>
<protein>
    <submittedName>
        <fullName evidence="1">Uncharacterized protein</fullName>
    </submittedName>
</protein>
<dbReference type="PANTHER" id="PTHR10773">
    <property type="entry name" value="DNA-DIRECTED RNA POLYMERASES I, II, AND III SUBUNIT RPABC2"/>
    <property type="match status" value="1"/>
</dbReference>
<dbReference type="PANTHER" id="PTHR10773:SF19">
    <property type="match status" value="1"/>
</dbReference>
<reference evidence="1 2" key="1">
    <citation type="submission" date="2023-02" db="EMBL/GenBank/DDBJ databases">
        <title>LHISI_Scaffold_Assembly.</title>
        <authorList>
            <person name="Stuart O.P."/>
            <person name="Cleave R."/>
            <person name="Magrath M.J.L."/>
            <person name="Mikheyev A.S."/>
        </authorList>
    </citation>
    <scope>NUCLEOTIDE SEQUENCE [LARGE SCALE GENOMIC DNA]</scope>
    <source>
        <strain evidence="1">Daus_M_001</strain>
        <tissue evidence="1">Leg muscle</tissue>
    </source>
</reference>
<name>A0ABQ9GKA2_9NEOP</name>
<accession>A0ABQ9GKA2</accession>
<dbReference type="EMBL" id="JARBHB010000011">
    <property type="protein sequence ID" value="KAJ8872466.1"/>
    <property type="molecule type" value="Genomic_DNA"/>
</dbReference>